<comment type="caution">
    <text evidence="1">The sequence shown here is derived from an EMBL/GenBank/DDBJ whole genome shotgun (WGS) entry which is preliminary data.</text>
</comment>
<reference evidence="1" key="1">
    <citation type="submission" date="2021-02" db="EMBL/GenBank/DDBJ databases">
        <authorList>
            <consortium name="DOE Joint Genome Institute"/>
            <person name="Ahrendt S."/>
            <person name="Looney B.P."/>
            <person name="Miyauchi S."/>
            <person name="Morin E."/>
            <person name="Drula E."/>
            <person name="Courty P.E."/>
            <person name="Chicoki N."/>
            <person name="Fauchery L."/>
            <person name="Kohler A."/>
            <person name="Kuo A."/>
            <person name="Labutti K."/>
            <person name="Pangilinan J."/>
            <person name="Lipzen A."/>
            <person name="Riley R."/>
            <person name="Andreopoulos W."/>
            <person name="He G."/>
            <person name="Johnson J."/>
            <person name="Barry K.W."/>
            <person name="Grigoriev I.V."/>
            <person name="Nagy L."/>
            <person name="Hibbett D."/>
            <person name="Henrissat B."/>
            <person name="Matheny P.B."/>
            <person name="Labbe J."/>
            <person name="Martin F."/>
        </authorList>
    </citation>
    <scope>NUCLEOTIDE SEQUENCE</scope>
    <source>
        <strain evidence="1">EC-137</strain>
    </source>
</reference>
<accession>A0ACB8QVI0</accession>
<evidence type="ECO:0000313" key="1">
    <source>
        <dbReference type="EMBL" id="KAI0035550.1"/>
    </source>
</evidence>
<dbReference type="EMBL" id="MU273483">
    <property type="protein sequence ID" value="KAI0035550.1"/>
    <property type="molecule type" value="Genomic_DNA"/>
</dbReference>
<evidence type="ECO:0000313" key="2">
    <source>
        <dbReference type="Proteomes" id="UP000814128"/>
    </source>
</evidence>
<proteinExistence type="predicted"/>
<dbReference type="Proteomes" id="UP000814128">
    <property type="component" value="Unassembled WGS sequence"/>
</dbReference>
<sequence>MPTNPSIGRKCDAQGNFLPPGSAPDPRSTAAPDDFSPFKDASQFLLADFLYRKNEMSARDISYLMELWAFQMLKHDSLGPFADSKHLYATIDAISKSDVRWQAMDVGHAGDSLDDPDLPEWRCRSYQVVFRDPAECIEKAVLDNPDFADQFDVAPYKHYASGQRQYTNFFSGNFAWRHCVRTVHCALYVPTILGSDKTTVSVATGHVEYHPLYLSVGNLQNAARRAHRNAVIPIGFLAIPKSDRKYDNDPAFRTFKKQLFHQSLTTILQSLKPAMSDPIVRRCPDGHYRRIVYDLGPYIADYPEQVLLSGIVQNWCSRCQSIPEDLDGENQSRRTRQWTDSHCDAHPSAVLWNEFGIDDDVVPFTQDFPRADIHELIAPDILHQLIKGTFKDHLVEWVGDYLVEKQGVDRAKVIMDEIDKRIAVAPAFPGLRRFPQGRRFKQWTGNDSKALMKVYLSAITEFVEPQVVQCLAAFMDFCYVVRHPEIGDDDLAWLRQKLADFHEHREVFRRAGVREDFSLPRQHSLCHYPYLIAEFGMPNGLCSSITESRHITAVKKPWRRSNRYKALGQMLLINQRLDKLAAARADFAERNMLPPLHAPPPTRIPDPFPEDSAQSDDEAGPVDGDHPSITEPVAKYPRNLQELADKLNLPDLPLLARRFLYFQLNPGEDVEPDEDDYPEITSRVHVFHSATATFYAPSDESGLQGMRREIIRSTPSWHGGPSRRDCVFLVEDEEEPGMKGMTVGRVRLFFRFKFEGTTYPCVLVDRFTRVGRAPDPVTGMWQVRKDKSRGGRRVQSIEHLDSVLRAAHLLPVFGSGELPRRFTFHLSLDAFSQFYVNKYIDYHAHEIAF</sequence>
<protein>
    <submittedName>
        <fullName evidence="1">Uncharacterized protein</fullName>
    </submittedName>
</protein>
<name>A0ACB8QVI0_9AGAM</name>
<reference evidence="1" key="2">
    <citation type="journal article" date="2022" name="New Phytol.">
        <title>Evolutionary transition to the ectomycorrhizal habit in the genomes of a hyperdiverse lineage of mushroom-forming fungi.</title>
        <authorList>
            <person name="Looney B."/>
            <person name="Miyauchi S."/>
            <person name="Morin E."/>
            <person name="Drula E."/>
            <person name="Courty P.E."/>
            <person name="Kohler A."/>
            <person name="Kuo A."/>
            <person name="LaButti K."/>
            <person name="Pangilinan J."/>
            <person name="Lipzen A."/>
            <person name="Riley R."/>
            <person name="Andreopoulos W."/>
            <person name="He G."/>
            <person name="Johnson J."/>
            <person name="Nolan M."/>
            <person name="Tritt A."/>
            <person name="Barry K.W."/>
            <person name="Grigoriev I.V."/>
            <person name="Nagy L.G."/>
            <person name="Hibbett D."/>
            <person name="Henrissat B."/>
            <person name="Matheny P.B."/>
            <person name="Labbe J."/>
            <person name="Martin F.M."/>
        </authorList>
    </citation>
    <scope>NUCLEOTIDE SEQUENCE</scope>
    <source>
        <strain evidence="1">EC-137</strain>
    </source>
</reference>
<organism evidence="1 2">
    <name type="scientific">Vararia minispora EC-137</name>
    <dbReference type="NCBI Taxonomy" id="1314806"/>
    <lineage>
        <taxon>Eukaryota</taxon>
        <taxon>Fungi</taxon>
        <taxon>Dikarya</taxon>
        <taxon>Basidiomycota</taxon>
        <taxon>Agaricomycotina</taxon>
        <taxon>Agaricomycetes</taxon>
        <taxon>Russulales</taxon>
        <taxon>Lachnocladiaceae</taxon>
        <taxon>Vararia</taxon>
    </lineage>
</organism>
<keyword evidence="2" id="KW-1185">Reference proteome</keyword>
<gene>
    <name evidence="1" type="ORF">K488DRAFT_43048</name>
</gene>